<feature type="modified residue" description="N6-lipoyllysine" evidence="3 4">
    <location>
        <position position="63"/>
    </location>
</feature>
<dbReference type="KEGG" id="rtc:APU90_08905"/>
<dbReference type="InterPro" id="IPR011053">
    <property type="entry name" value="Single_hybrid_motif"/>
</dbReference>
<dbReference type="RefSeq" id="WP_027691650.1">
    <property type="nucleotide sequence ID" value="NZ_CP010848.1"/>
</dbReference>
<dbReference type="KEGG" id="rtx:TI83_08175"/>
<evidence type="ECO:0000313" key="8">
    <source>
        <dbReference type="Proteomes" id="UP000052979"/>
    </source>
</evidence>
<dbReference type="InterPro" id="IPR017453">
    <property type="entry name" value="GCV_H_sub"/>
</dbReference>
<keyword evidence="8" id="KW-1185">Reference proteome</keyword>
<evidence type="ECO:0000313" key="7">
    <source>
        <dbReference type="EMBL" id="PPI14502.1"/>
    </source>
</evidence>
<evidence type="ECO:0000313" key="9">
    <source>
        <dbReference type="Proteomes" id="UP000237966"/>
    </source>
</evidence>
<dbReference type="EMBL" id="PSWU01000012">
    <property type="protein sequence ID" value="PPI14502.1"/>
    <property type="molecule type" value="Genomic_DNA"/>
</dbReference>
<comment type="subunit">
    <text evidence="3">The glycine cleavage system is composed of four proteins: P, T, L and H.</text>
</comment>
<dbReference type="PANTHER" id="PTHR11715:SF3">
    <property type="entry name" value="GLYCINE CLEAVAGE SYSTEM H PROTEIN-RELATED"/>
    <property type="match status" value="1"/>
</dbReference>
<dbReference type="InterPro" id="IPR000089">
    <property type="entry name" value="Biotin_lipoyl"/>
</dbReference>
<gene>
    <name evidence="3 7" type="primary">gcvH</name>
    <name evidence="7" type="ORF">C5C51_08000</name>
    <name evidence="6" type="ORF">VT73_01310</name>
</gene>
<dbReference type="Gene3D" id="2.40.50.100">
    <property type="match status" value="1"/>
</dbReference>
<dbReference type="InterPro" id="IPR003016">
    <property type="entry name" value="2-oxoA_DH_lipoyl-BS"/>
</dbReference>
<dbReference type="PROSITE" id="PS50968">
    <property type="entry name" value="BIOTINYL_LIPOYL"/>
    <property type="match status" value="1"/>
</dbReference>
<dbReference type="NCBIfam" id="TIGR00527">
    <property type="entry name" value="gcvH"/>
    <property type="match status" value="1"/>
</dbReference>
<evidence type="ECO:0000256" key="2">
    <source>
        <dbReference type="ARBA" id="ARBA00022823"/>
    </source>
</evidence>
<feature type="domain" description="Lipoyl-binding" evidence="5">
    <location>
        <begin position="22"/>
        <end position="104"/>
    </location>
</feature>
<reference evidence="6 8" key="1">
    <citation type="submission" date="2015-04" db="EMBL/GenBank/DDBJ databases">
        <title>Draft genome sequence of Rathayibacter toxicus strain FH-142 (AKA 70134 or CS 32), a Western Australian isolate.</title>
        <authorList>
            <consortium name="Consortium for Microbial Forensics and Genomics (microFORGE)"/>
            <person name="Knight B.M."/>
            <person name="Roberts D.P."/>
            <person name="Lin D."/>
            <person name="Hari K."/>
            <person name="Fletcher J."/>
            <person name="Melcher U."/>
            <person name="Blagden T."/>
            <person name="Luster D.G."/>
            <person name="Sechler A.J."/>
            <person name="Schneider W.L."/>
            <person name="Winegar R.A."/>
        </authorList>
    </citation>
    <scope>NUCLEOTIDE SEQUENCE [LARGE SCALE GENOMIC DNA]</scope>
    <source>
        <strain evidence="6 8">FH142</strain>
    </source>
</reference>
<dbReference type="InterPro" id="IPR002930">
    <property type="entry name" value="GCV_H"/>
</dbReference>
<dbReference type="GeneID" id="93666716"/>
<comment type="similarity">
    <text evidence="1 3">Belongs to the GcvH family.</text>
</comment>
<dbReference type="GO" id="GO:0005960">
    <property type="term" value="C:glycine cleavage complex"/>
    <property type="evidence" value="ECO:0007669"/>
    <property type="project" value="InterPro"/>
</dbReference>
<dbReference type="OrthoDB" id="9796712at2"/>
<accession>A0A0C5BAN9</accession>
<comment type="caution">
    <text evidence="6">The sequence shown here is derived from an EMBL/GenBank/DDBJ whole genome shotgun (WGS) entry which is preliminary data.</text>
</comment>
<dbReference type="SUPFAM" id="SSF51230">
    <property type="entry name" value="Single hybrid motif"/>
    <property type="match status" value="1"/>
</dbReference>
<dbReference type="GO" id="GO:0019464">
    <property type="term" value="P:glycine decarboxylation via glycine cleavage system"/>
    <property type="evidence" value="ECO:0007669"/>
    <property type="project" value="UniProtKB-UniRule"/>
</dbReference>
<keyword evidence="2 3" id="KW-0450">Lipoyl</keyword>
<sequence length="124" mass="13307">MAVPTELHYTTDHEWIRLHGNTATVGVTAYAADKLGDVVFVELPEVGTNIDAGSVVGEIESTKSVGELFAPLDGEVLEINSVAVDTPELVNSDPFGQGWLMKVRFDVLPDFLLSSAAYSELIGE</sequence>
<dbReference type="Proteomes" id="UP000237966">
    <property type="component" value="Unassembled WGS sequence"/>
</dbReference>
<dbReference type="Pfam" id="PF01597">
    <property type="entry name" value="GCV_H"/>
    <property type="match status" value="1"/>
</dbReference>
<dbReference type="InterPro" id="IPR033753">
    <property type="entry name" value="GCV_H/Fam206"/>
</dbReference>
<dbReference type="PATRIC" id="fig|145458.7.peg.1862"/>
<evidence type="ECO:0000256" key="3">
    <source>
        <dbReference type="HAMAP-Rule" id="MF_00272"/>
    </source>
</evidence>
<evidence type="ECO:0000256" key="4">
    <source>
        <dbReference type="PIRSR" id="PIRSR617453-50"/>
    </source>
</evidence>
<dbReference type="EMBL" id="LBFI01000011">
    <property type="protein sequence ID" value="KKM46937.1"/>
    <property type="molecule type" value="Genomic_DNA"/>
</dbReference>
<dbReference type="AlphaFoldDB" id="A0A0C5BAN9"/>
<name>A0A0C5BAN9_9MICO</name>
<comment type="function">
    <text evidence="3">The glycine cleavage system catalyzes the degradation of glycine. The H protein shuttles the methylamine group of glycine from the P protein to the T protein.</text>
</comment>
<reference evidence="7 9" key="2">
    <citation type="submission" date="2018-02" db="EMBL/GenBank/DDBJ databases">
        <title>Bacteriophage NCPPB3778 and a type I-E CRISPR drive the evolution of the US Biological Select Agent, Rathayibacter toxicus.</title>
        <authorList>
            <person name="Davis E.W.II."/>
            <person name="Tabima J.F."/>
            <person name="Weisberg A.J."/>
            <person name="Lopes L.D."/>
            <person name="Wiseman M.S."/>
            <person name="Wiseman M.S."/>
            <person name="Pupko T."/>
            <person name="Belcher M.S."/>
            <person name="Sechler A.J."/>
            <person name="Tancos M.A."/>
            <person name="Schroeder B.K."/>
            <person name="Murray T.D."/>
            <person name="Luster D.G."/>
            <person name="Schneider W.L."/>
            <person name="Rogers E."/>
            <person name="Andreote F.D."/>
            <person name="Grunwald N.J."/>
            <person name="Putnam M.L."/>
            <person name="Chang J.H."/>
        </authorList>
    </citation>
    <scope>NUCLEOTIDE SEQUENCE [LARGE SCALE GENOMIC DNA]</scope>
    <source>
        <strain evidence="7 9">FH99</strain>
    </source>
</reference>
<dbReference type="GO" id="GO:0005829">
    <property type="term" value="C:cytosol"/>
    <property type="evidence" value="ECO:0007669"/>
    <property type="project" value="TreeGrafter"/>
</dbReference>
<dbReference type="PANTHER" id="PTHR11715">
    <property type="entry name" value="GLYCINE CLEAVAGE SYSTEM H PROTEIN"/>
    <property type="match status" value="1"/>
</dbReference>
<dbReference type="CDD" id="cd06848">
    <property type="entry name" value="GCS_H"/>
    <property type="match status" value="1"/>
</dbReference>
<comment type="cofactor">
    <cofactor evidence="3">
        <name>(R)-lipoate</name>
        <dbReference type="ChEBI" id="CHEBI:83088"/>
    </cofactor>
    <text evidence="3">Binds 1 lipoyl cofactor covalently.</text>
</comment>
<dbReference type="HAMAP" id="MF_00272">
    <property type="entry name" value="GcvH"/>
    <property type="match status" value="1"/>
</dbReference>
<evidence type="ECO:0000313" key="6">
    <source>
        <dbReference type="EMBL" id="KKM46937.1"/>
    </source>
</evidence>
<dbReference type="Proteomes" id="UP000052979">
    <property type="component" value="Unassembled WGS sequence"/>
</dbReference>
<protein>
    <recommendedName>
        <fullName evidence="3">Glycine cleavage system H protein</fullName>
    </recommendedName>
</protein>
<evidence type="ECO:0000256" key="1">
    <source>
        <dbReference type="ARBA" id="ARBA00009249"/>
    </source>
</evidence>
<organism evidence="6 8">
    <name type="scientific">Rathayibacter toxicus</name>
    <dbReference type="NCBI Taxonomy" id="145458"/>
    <lineage>
        <taxon>Bacteria</taxon>
        <taxon>Bacillati</taxon>
        <taxon>Actinomycetota</taxon>
        <taxon>Actinomycetes</taxon>
        <taxon>Micrococcales</taxon>
        <taxon>Microbacteriaceae</taxon>
        <taxon>Rathayibacter</taxon>
    </lineage>
</organism>
<dbReference type="STRING" id="145458.APU90_08905"/>
<dbReference type="NCBIfam" id="NF002270">
    <property type="entry name" value="PRK01202.1"/>
    <property type="match status" value="1"/>
</dbReference>
<evidence type="ECO:0000259" key="5">
    <source>
        <dbReference type="PROSITE" id="PS50968"/>
    </source>
</evidence>
<proteinExistence type="inferred from homology"/>
<dbReference type="PROSITE" id="PS00189">
    <property type="entry name" value="LIPOYL"/>
    <property type="match status" value="1"/>
</dbReference>
<dbReference type="GO" id="GO:0009249">
    <property type="term" value="P:protein lipoylation"/>
    <property type="evidence" value="ECO:0007669"/>
    <property type="project" value="TreeGrafter"/>
</dbReference>
<dbReference type="eggNOG" id="COG0509">
    <property type="taxonomic scope" value="Bacteria"/>
</dbReference>